<dbReference type="AlphaFoldDB" id="A0A0U3FIQ2"/>
<accession>A0A0U3FIQ2</accession>
<gene>
    <name evidence="1" type="ORF">AU252_22165</name>
</gene>
<organism evidence="1">
    <name type="scientific">Pseudarthrobacter sulfonivorans</name>
    <dbReference type="NCBI Taxonomy" id="121292"/>
    <lineage>
        <taxon>Bacteria</taxon>
        <taxon>Bacillati</taxon>
        <taxon>Actinomycetota</taxon>
        <taxon>Actinomycetes</taxon>
        <taxon>Micrococcales</taxon>
        <taxon>Micrococcaceae</taxon>
        <taxon>Pseudarthrobacter</taxon>
    </lineage>
</organism>
<proteinExistence type="predicted"/>
<evidence type="ECO:0000313" key="2">
    <source>
        <dbReference type="Proteomes" id="UP000065151"/>
    </source>
</evidence>
<dbReference type="Proteomes" id="UP000065151">
    <property type="component" value="Chromosome"/>
</dbReference>
<evidence type="ECO:0008006" key="3">
    <source>
        <dbReference type="Google" id="ProtNLM"/>
    </source>
</evidence>
<evidence type="ECO:0000313" key="1">
    <source>
        <dbReference type="EMBL" id="ALV43545.1"/>
    </source>
</evidence>
<protein>
    <recommendedName>
        <fullName evidence="3">Secreted protein</fullName>
    </recommendedName>
</protein>
<dbReference type="KEGG" id="psul:AU252_22165"/>
<name>A0A0U3FIQ2_9MICC</name>
<dbReference type="Pfam" id="PF18143">
    <property type="entry name" value="HAD_SAK_2"/>
    <property type="match status" value="1"/>
</dbReference>
<dbReference type="STRING" id="121292.AU252_22165"/>
<sequence>MRNVTLYLDVDGVVCPFGATGTTPWGSGWILANAGVLEVAYAGQLVDGLNGLSRLPGVRCVWLTSWEEMAAEYLCPAIGLAGGHWPCLTADGAGTGEGWWKLAALQEDLAANAPDGIVWIDDQLRYEQEALAWAGFLGRRILTVSPDPRRGISPAELAAVGGFVTEQLFLT</sequence>
<dbReference type="EMBL" id="CP013747">
    <property type="protein sequence ID" value="ALV43545.1"/>
    <property type="molecule type" value="Genomic_DNA"/>
</dbReference>
<dbReference type="RefSeq" id="WP_058932547.1">
    <property type="nucleotide sequence ID" value="NZ_CP013747.1"/>
</dbReference>
<reference evidence="1 2" key="1">
    <citation type="submission" date="2015-12" db="EMBL/GenBank/DDBJ databases">
        <authorList>
            <person name="Shamseldin A."/>
            <person name="Moawad H."/>
            <person name="Abd El-Rahim W.M."/>
            <person name="Sadowsky M.J."/>
        </authorList>
    </citation>
    <scope>NUCLEOTIDE SEQUENCE [LARGE SCALE GENOMIC DNA]</scope>
    <source>
        <strain evidence="1 2">Ar51</strain>
    </source>
</reference>